<feature type="compositionally biased region" description="Polar residues" evidence="1">
    <location>
        <begin position="324"/>
        <end position="337"/>
    </location>
</feature>
<protein>
    <submittedName>
        <fullName evidence="3">Flagellar hook-length control protein FliK</fullName>
    </submittedName>
</protein>
<accession>A0ABX8A4P3</accession>
<feature type="compositionally biased region" description="Polar residues" evidence="1">
    <location>
        <begin position="131"/>
        <end position="141"/>
    </location>
</feature>
<evidence type="ECO:0000313" key="3">
    <source>
        <dbReference type="EMBL" id="QUS38517.1"/>
    </source>
</evidence>
<evidence type="ECO:0000313" key="4">
    <source>
        <dbReference type="Proteomes" id="UP000682843"/>
    </source>
</evidence>
<name>A0ABX8A4P3_9BRAD</name>
<dbReference type="Pfam" id="PF02120">
    <property type="entry name" value="Flg_hook"/>
    <property type="match status" value="1"/>
</dbReference>
<dbReference type="CDD" id="cd17470">
    <property type="entry name" value="T3SS_Flik_C"/>
    <property type="match status" value="1"/>
</dbReference>
<dbReference type="Proteomes" id="UP000682843">
    <property type="component" value="Chromosome"/>
</dbReference>
<reference evidence="3 4" key="1">
    <citation type="submission" date="2019-02" db="EMBL/GenBank/DDBJ databases">
        <title>Emended description of the genus Rhodopseudomonas and description of Rhodopseudomonas albus sp. nov., a non-phototrophic, heavy-metal-tolerant bacterium isolated from garden soil.</title>
        <authorList>
            <person name="Bao Z."/>
            <person name="Cao W.W."/>
            <person name="Sato Y."/>
            <person name="Nishizawa T."/>
            <person name="Zhao J."/>
            <person name="Guo Y."/>
            <person name="Ohta H."/>
        </authorList>
    </citation>
    <scope>NUCLEOTIDE SEQUENCE [LARGE SCALE GENOMIC DNA]</scope>
    <source>
        <strain evidence="3 4">SK50-23</strain>
    </source>
</reference>
<sequence length="499" mass="51161">MVSVTSDIASTLAPKSARSKSARDDLPASADQFGTLVSRNSADPAPSAQPDITAPAPRRDDRSTADRPRASDRRDDRAAASQDRRTDAKPGTERPDTAKRADDKAVKSDQASDSKSKPADETADPKAAASDTETTDGTNTDAAEKPVTLEMVAIAVPISAPSADATVAPATPDMAGNSQPLAIAAAAALKAKLDAGATTTATGAEALPSDMSIEGEQNFAALIASATAAAPKGGKKTDAEATATATSTTDAKADGDVETITTSPSLNAPAPASKPVAEVKSDPAAVATRAPEAAPADGELAKAAAAQHKEQRAEQAPQTAAPDLTNTTPAPQQQTHLQAATNAAAVAPQANMPAAANPPVPLSGVAVEIAQSAKAGKTSFDIRLDPAELGRIDVRLEVDKHGNVTSHLTVEKPETLTMLRQDAPQLQRALEQAGLKTNDSGLQFSLRDQSQQQQQQSGEQSGRHMHRLTINDDDTVTVAPAARGYGRMYGANGGVDISI</sequence>
<keyword evidence="4" id="KW-1185">Reference proteome</keyword>
<evidence type="ECO:0000256" key="1">
    <source>
        <dbReference type="SAM" id="MobiDB-lite"/>
    </source>
</evidence>
<proteinExistence type="predicted"/>
<evidence type="ECO:0000259" key="2">
    <source>
        <dbReference type="Pfam" id="PF02120"/>
    </source>
</evidence>
<feature type="compositionally biased region" description="Low complexity" evidence="1">
    <location>
        <begin position="240"/>
        <end position="250"/>
    </location>
</feature>
<gene>
    <name evidence="3" type="ORF">RPMA_06470</name>
</gene>
<keyword evidence="3" id="KW-0969">Cilium</keyword>
<keyword evidence="3" id="KW-0966">Cell projection</keyword>
<feature type="compositionally biased region" description="Basic and acidic residues" evidence="1">
    <location>
        <begin position="57"/>
        <end position="124"/>
    </location>
</feature>
<dbReference type="Gene3D" id="3.30.750.140">
    <property type="match status" value="1"/>
</dbReference>
<feature type="compositionally biased region" description="Low complexity" evidence="1">
    <location>
        <begin position="283"/>
        <end position="296"/>
    </location>
</feature>
<feature type="domain" description="Flagellar hook-length control protein-like C-terminal" evidence="2">
    <location>
        <begin position="369"/>
        <end position="453"/>
    </location>
</feature>
<feature type="region of interest" description="Disordered" evidence="1">
    <location>
        <begin position="446"/>
        <end position="469"/>
    </location>
</feature>
<feature type="region of interest" description="Disordered" evidence="1">
    <location>
        <begin position="1"/>
        <end position="146"/>
    </location>
</feature>
<feature type="region of interest" description="Disordered" evidence="1">
    <location>
        <begin position="228"/>
        <end position="344"/>
    </location>
</feature>
<dbReference type="RefSeq" id="WP_211912055.1">
    <property type="nucleotide sequence ID" value="NZ_CP036498.1"/>
</dbReference>
<dbReference type="InterPro" id="IPR021136">
    <property type="entry name" value="Flagellar_hook_control-like_C"/>
</dbReference>
<organism evidence="3 4">
    <name type="scientific">Tardiphaga alba</name>
    <dbReference type="NCBI Taxonomy" id="340268"/>
    <lineage>
        <taxon>Bacteria</taxon>
        <taxon>Pseudomonadati</taxon>
        <taxon>Pseudomonadota</taxon>
        <taxon>Alphaproteobacteria</taxon>
        <taxon>Hyphomicrobiales</taxon>
        <taxon>Nitrobacteraceae</taxon>
        <taxon>Tardiphaga</taxon>
    </lineage>
</organism>
<dbReference type="EMBL" id="CP036498">
    <property type="protein sequence ID" value="QUS38517.1"/>
    <property type="molecule type" value="Genomic_DNA"/>
</dbReference>
<feature type="compositionally biased region" description="Low complexity" evidence="1">
    <location>
        <begin position="449"/>
        <end position="460"/>
    </location>
</feature>
<dbReference type="InterPro" id="IPR038610">
    <property type="entry name" value="FliK-like_C_sf"/>
</dbReference>
<keyword evidence="3" id="KW-0282">Flagellum</keyword>